<organism evidence="3">
    <name type="scientific">Amphimedon queenslandica</name>
    <name type="common">Sponge</name>
    <dbReference type="NCBI Taxonomy" id="400682"/>
    <lineage>
        <taxon>Eukaryota</taxon>
        <taxon>Metazoa</taxon>
        <taxon>Porifera</taxon>
        <taxon>Demospongiae</taxon>
        <taxon>Heteroscleromorpha</taxon>
        <taxon>Haplosclerida</taxon>
        <taxon>Niphatidae</taxon>
        <taxon>Amphimedon</taxon>
    </lineage>
</organism>
<keyword evidence="1" id="KW-0677">Repeat</keyword>
<feature type="domain" description="Fibronectin type-III" evidence="2">
    <location>
        <begin position="263"/>
        <end position="364"/>
    </location>
</feature>
<dbReference type="SUPFAM" id="SSF49265">
    <property type="entry name" value="Fibronectin type III"/>
    <property type="match status" value="3"/>
</dbReference>
<feature type="domain" description="Fibronectin type-III" evidence="2">
    <location>
        <begin position="365"/>
        <end position="462"/>
    </location>
</feature>
<evidence type="ECO:0000313" key="3">
    <source>
        <dbReference type="EnsemblMetazoa" id="Aqu2.1.39130_001"/>
    </source>
</evidence>
<dbReference type="InterPro" id="IPR013783">
    <property type="entry name" value="Ig-like_fold"/>
</dbReference>
<reference evidence="3" key="1">
    <citation type="submission" date="2017-05" db="UniProtKB">
        <authorList>
            <consortium name="EnsemblMetazoa"/>
        </authorList>
    </citation>
    <scope>IDENTIFICATION</scope>
</reference>
<name>A0A1X7VFS3_AMPQE</name>
<protein>
    <recommendedName>
        <fullName evidence="2">Fibronectin type-III domain-containing protein</fullName>
    </recommendedName>
</protein>
<dbReference type="CDD" id="cd00063">
    <property type="entry name" value="FN3"/>
    <property type="match status" value="3"/>
</dbReference>
<dbReference type="SMART" id="SM00060">
    <property type="entry name" value="FN3"/>
    <property type="match status" value="3"/>
</dbReference>
<dbReference type="PROSITE" id="PS50853">
    <property type="entry name" value="FN3"/>
    <property type="match status" value="2"/>
</dbReference>
<dbReference type="Pfam" id="PF00041">
    <property type="entry name" value="fn3"/>
    <property type="match status" value="1"/>
</dbReference>
<dbReference type="PANTHER" id="PTHR13817:SF166">
    <property type="entry name" value="NEURONAL IGCAM-RELATED"/>
    <property type="match status" value="1"/>
</dbReference>
<dbReference type="InterPro" id="IPR050964">
    <property type="entry name" value="Striated_Muscle_Regulatory"/>
</dbReference>
<dbReference type="Gene3D" id="2.60.40.10">
    <property type="entry name" value="Immunoglobulins"/>
    <property type="match status" value="3"/>
</dbReference>
<dbReference type="InParanoid" id="A0A1X7VFS3"/>
<proteinExistence type="predicted"/>
<dbReference type="AlphaFoldDB" id="A0A1X7VFS3"/>
<dbReference type="EnsemblMetazoa" id="Aqu2.1.39130_001">
    <property type="protein sequence ID" value="Aqu2.1.39130_001"/>
    <property type="gene ID" value="Aqu2.1.39130"/>
</dbReference>
<evidence type="ECO:0000256" key="1">
    <source>
        <dbReference type="ARBA" id="ARBA00022737"/>
    </source>
</evidence>
<sequence>MEPIVAAKLVLGVGSSLVGLVRLLNKLYSTIEQMRRDSRAAEELCQAIECVMSLLNKYKNHPDAGFAKKMERIVVESYSKLEWYTALCMMIFKQGRIKKFIKAFNNKNSKVLKELYDNLKEVYQEINTYATLAISTQRIKFSDDQKIIFQNPGIYSAQSECQLQLPSKVDTPDVSIEGPQIHVKVNDSRNNGDELIEYHISINKQCILLLTEGNVAIIEPARVNPPLKPGESYSFQVRARNAKGLGEWSESTDICLDTGVLGKPDKPVIVSETGTDVVKVGVNIPKTYVNHVTHVLCQYHDKENGGNWISESFQIPENPDAYVHEFTLTECSPYAHHRLRVVFINKFGEGEPSETIDVAPAVSGAPAEVRYTYDDESNTIELSWEPPKQGPQFVHQYLIRYKKENATAEDTFLIIKEDKNKIFSKVPELKSNTPYIFFVSALNECGLSGPVSILKVITSTQGFKKAFVMSTLQ</sequence>
<dbReference type="InterPro" id="IPR003961">
    <property type="entry name" value="FN3_dom"/>
</dbReference>
<dbReference type="PANTHER" id="PTHR13817">
    <property type="entry name" value="TITIN"/>
    <property type="match status" value="1"/>
</dbReference>
<dbReference type="InterPro" id="IPR036116">
    <property type="entry name" value="FN3_sf"/>
</dbReference>
<accession>A0A1X7VFS3</accession>
<dbReference type="STRING" id="400682.A0A1X7VFS3"/>
<evidence type="ECO:0000259" key="2">
    <source>
        <dbReference type="PROSITE" id="PS50853"/>
    </source>
</evidence>